<evidence type="ECO:0000313" key="2">
    <source>
        <dbReference type="Proteomes" id="UP001207654"/>
    </source>
</evidence>
<dbReference type="EMBL" id="JAPNKA010000001">
    <property type="protein sequence ID" value="MCY1073026.1"/>
    <property type="molecule type" value="Genomic_DNA"/>
</dbReference>
<comment type="caution">
    <text evidence="1">The sequence shown here is derived from an EMBL/GenBank/DDBJ whole genome shotgun (WGS) entry which is preliminary data.</text>
</comment>
<gene>
    <name evidence="1" type="ORF">OV287_00890</name>
</gene>
<evidence type="ECO:0000313" key="1">
    <source>
        <dbReference type="EMBL" id="MCY1073026.1"/>
    </source>
</evidence>
<reference evidence="1 2" key="1">
    <citation type="submission" date="2022-11" db="EMBL/GenBank/DDBJ databases">
        <title>Minimal conservation of predation-associated metabolite biosynthetic gene clusters underscores biosynthetic potential of Myxococcota including descriptions for ten novel species: Archangium lansinium sp. nov., Myxococcus landrumus sp. nov., Nannocystis bai.</title>
        <authorList>
            <person name="Ahearne A."/>
            <person name="Stevens C."/>
            <person name="Phillips K."/>
        </authorList>
    </citation>
    <scope>NUCLEOTIDE SEQUENCE [LARGE SCALE GENOMIC DNA]</scope>
    <source>
        <strain evidence="1 2">MIWBW</strain>
    </source>
</reference>
<accession>A0ABT3ZVB8</accession>
<keyword evidence="2" id="KW-1185">Reference proteome</keyword>
<organism evidence="1 2">
    <name type="scientific">Archangium lansingense</name>
    <dbReference type="NCBI Taxonomy" id="2995310"/>
    <lineage>
        <taxon>Bacteria</taxon>
        <taxon>Pseudomonadati</taxon>
        <taxon>Myxococcota</taxon>
        <taxon>Myxococcia</taxon>
        <taxon>Myxococcales</taxon>
        <taxon>Cystobacterineae</taxon>
        <taxon>Archangiaceae</taxon>
        <taxon>Archangium</taxon>
    </lineage>
</organism>
<proteinExistence type="predicted"/>
<name>A0ABT3ZVB8_9BACT</name>
<dbReference type="Proteomes" id="UP001207654">
    <property type="component" value="Unassembled WGS sequence"/>
</dbReference>
<sequence>MSPPTPIPVDDSLWPLVRVSFPRVITNEQQTELFTRVLAYLRRGERHVAIVDFRQLQSLTSEQREQQWVFLREQEALMRSRSMGIVALINSPTVALMARVLVHRIKPSVVPYSILASWPAAVSWAADRLDSNGLSEHAMRVRQRLGTSPAGRVG</sequence>
<evidence type="ECO:0008006" key="3">
    <source>
        <dbReference type="Google" id="ProtNLM"/>
    </source>
</evidence>
<dbReference type="RefSeq" id="WP_267532045.1">
    <property type="nucleotide sequence ID" value="NZ_JAPNKA010000001.1"/>
</dbReference>
<protein>
    <recommendedName>
        <fullName evidence="3">STAS/SEC14 domain-containing protein</fullName>
    </recommendedName>
</protein>